<dbReference type="Proteomes" id="UP000242715">
    <property type="component" value="Unassembled WGS sequence"/>
</dbReference>
<accession>A0A2Z6NT26</accession>
<dbReference type="PANTHER" id="PTHR31151:SF0">
    <property type="entry name" value="PROLINE-TRNA LIGASE (DUF1680)"/>
    <property type="match status" value="1"/>
</dbReference>
<protein>
    <submittedName>
        <fullName evidence="1">Uncharacterized protein</fullName>
    </submittedName>
</protein>
<keyword evidence="2" id="KW-1185">Reference proteome</keyword>
<evidence type="ECO:0000313" key="2">
    <source>
        <dbReference type="Proteomes" id="UP000242715"/>
    </source>
</evidence>
<dbReference type="AlphaFoldDB" id="A0A2Z6NT26"/>
<organism evidence="1 2">
    <name type="scientific">Trifolium subterraneum</name>
    <name type="common">Subterranean clover</name>
    <dbReference type="NCBI Taxonomy" id="3900"/>
    <lineage>
        <taxon>Eukaryota</taxon>
        <taxon>Viridiplantae</taxon>
        <taxon>Streptophyta</taxon>
        <taxon>Embryophyta</taxon>
        <taxon>Tracheophyta</taxon>
        <taxon>Spermatophyta</taxon>
        <taxon>Magnoliopsida</taxon>
        <taxon>eudicotyledons</taxon>
        <taxon>Gunneridae</taxon>
        <taxon>Pentapetalae</taxon>
        <taxon>rosids</taxon>
        <taxon>fabids</taxon>
        <taxon>Fabales</taxon>
        <taxon>Fabaceae</taxon>
        <taxon>Papilionoideae</taxon>
        <taxon>50 kb inversion clade</taxon>
        <taxon>NPAAA clade</taxon>
        <taxon>Hologalegina</taxon>
        <taxon>IRL clade</taxon>
        <taxon>Trifolieae</taxon>
        <taxon>Trifolium</taxon>
    </lineage>
</organism>
<dbReference type="PANTHER" id="PTHR31151">
    <property type="entry name" value="PROLINE-TRNA LIGASE (DUF1680)"/>
    <property type="match status" value="1"/>
</dbReference>
<name>A0A2Z6NT26_TRISU</name>
<dbReference type="OrthoDB" id="5358475at2759"/>
<proteinExistence type="predicted"/>
<sequence length="74" mass="8497">MQCLLRNRYVFLNIDNRNLGVHGMGCSVKYKLPEGSIHVVAQQTNLEYLLMLDVDRLLWSFRKTAGLPTPGMPY</sequence>
<reference evidence="2" key="1">
    <citation type="journal article" date="2017" name="Front. Plant Sci.">
        <title>Climate Clever Clovers: New Paradigm to Reduce the Environmental Footprint of Ruminants by Breeding Low Methanogenic Forages Utilizing Haplotype Variation.</title>
        <authorList>
            <person name="Kaur P."/>
            <person name="Appels R."/>
            <person name="Bayer P.E."/>
            <person name="Keeble-Gagnere G."/>
            <person name="Wang J."/>
            <person name="Hirakawa H."/>
            <person name="Shirasawa K."/>
            <person name="Vercoe P."/>
            <person name="Stefanova K."/>
            <person name="Durmic Z."/>
            <person name="Nichols P."/>
            <person name="Revell C."/>
            <person name="Isobe S.N."/>
            <person name="Edwards D."/>
            <person name="Erskine W."/>
        </authorList>
    </citation>
    <scope>NUCLEOTIDE SEQUENCE [LARGE SCALE GENOMIC DNA]</scope>
    <source>
        <strain evidence="2">cv. Daliak</strain>
    </source>
</reference>
<evidence type="ECO:0000313" key="1">
    <source>
        <dbReference type="EMBL" id="GAU47358.1"/>
    </source>
</evidence>
<dbReference type="EMBL" id="DF974306">
    <property type="protein sequence ID" value="GAU47358.1"/>
    <property type="molecule type" value="Genomic_DNA"/>
</dbReference>
<gene>
    <name evidence="1" type="ORF">TSUD_403610</name>
</gene>